<keyword evidence="1" id="KW-0175">Coiled coil</keyword>
<dbReference type="InterPro" id="IPR009057">
    <property type="entry name" value="Homeodomain-like_sf"/>
</dbReference>
<evidence type="ECO:0000313" key="2">
    <source>
        <dbReference type="EMBL" id="MPL99556.1"/>
    </source>
</evidence>
<gene>
    <name evidence="2" type="ORF">SDC9_45774</name>
</gene>
<dbReference type="AlphaFoldDB" id="A0A644W7T6"/>
<organism evidence="2">
    <name type="scientific">bioreactor metagenome</name>
    <dbReference type="NCBI Taxonomy" id="1076179"/>
    <lineage>
        <taxon>unclassified sequences</taxon>
        <taxon>metagenomes</taxon>
        <taxon>ecological metagenomes</taxon>
    </lineage>
</organism>
<reference evidence="2" key="1">
    <citation type="submission" date="2019-08" db="EMBL/GenBank/DDBJ databases">
        <authorList>
            <person name="Kucharzyk K."/>
            <person name="Murdoch R.W."/>
            <person name="Higgins S."/>
            <person name="Loffler F."/>
        </authorList>
    </citation>
    <scope>NUCLEOTIDE SEQUENCE</scope>
</reference>
<feature type="coiled-coil region" evidence="1">
    <location>
        <begin position="113"/>
        <end position="147"/>
    </location>
</feature>
<dbReference type="EMBL" id="VSSQ01000673">
    <property type="protein sequence ID" value="MPL99556.1"/>
    <property type="molecule type" value="Genomic_DNA"/>
</dbReference>
<protein>
    <submittedName>
        <fullName evidence="2">IS3 family transposase ISPa31</fullName>
    </submittedName>
</protein>
<accession>A0A644W7T6</accession>
<dbReference type="SUPFAM" id="SSF46689">
    <property type="entry name" value="Homeodomain-like"/>
    <property type="match status" value="1"/>
</dbReference>
<sequence>MRYSKELKDSIIAKMLPPNNQSLTQIEQETGVPEGTLKLWRKRIREKGFAAPAGEQESEQWSTRDKFLIVVETSTLSEIELAEYCRKKGLYVEQVKSWQDNCMQANGGVAQELALSQRREKEIEKELKQVRKELQRKESALAETAALLVLRKNIQAIWGPKDEEV</sequence>
<name>A0A644W7T6_9ZZZZ</name>
<proteinExistence type="predicted"/>
<comment type="caution">
    <text evidence="2">The sequence shown here is derived from an EMBL/GenBank/DDBJ whole genome shotgun (WGS) entry which is preliminary data.</text>
</comment>
<evidence type="ECO:0000256" key="1">
    <source>
        <dbReference type="SAM" id="Coils"/>
    </source>
</evidence>